<dbReference type="InParanoid" id="K3ZK90"/>
<reference evidence="1" key="2">
    <citation type="submission" date="2018-08" db="UniProtKB">
        <authorList>
            <consortium name="EnsemblPlants"/>
        </authorList>
    </citation>
    <scope>IDENTIFICATION</scope>
    <source>
        <strain evidence="1">Yugu1</strain>
    </source>
</reference>
<dbReference type="Proteomes" id="UP000004995">
    <property type="component" value="Unassembled WGS sequence"/>
</dbReference>
<evidence type="ECO:0000313" key="2">
    <source>
        <dbReference type="Proteomes" id="UP000004995"/>
    </source>
</evidence>
<proteinExistence type="predicted"/>
<evidence type="ECO:0000313" key="1">
    <source>
        <dbReference type="EnsemblPlants" id="KQK95674"/>
    </source>
</evidence>
<dbReference type="EnsemblPlants" id="KQK95674">
    <property type="protein sequence ID" value="KQK95674"/>
    <property type="gene ID" value="SETIT_026996mg"/>
</dbReference>
<protein>
    <submittedName>
        <fullName evidence="1">Uncharacterized protein</fullName>
    </submittedName>
</protein>
<dbReference type="EMBL" id="AGNK02005209">
    <property type="status" value="NOT_ANNOTATED_CDS"/>
    <property type="molecule type" value="Genomic_DNA"/>
</dbReference>
<dbReference type="HOGENOM" id="CLU_1889380_0_0_1"/>
<keyword evidence="2" id="KW-1185">Reference proteome</keyword>
<accession>K3ZK90</accession>
<dbReference type="AlphaFoldDB" id="K3ZK90"/>
<organism evidence="1 2">
    <name type="scientific">Setaria italica</name>
    <name type="common">Foxtail millet</name>
    <name type="synonym">Panicum italicum</name>
    <dbReference type="NCBI Taxonomy" id="4555"/>
    <lineage>
        <taxon>Eukaryota</taxon>
        <taxon>Viridiplantae</taxon>
        <taxon>Streptophyta</taxon>
        <taxon>Embryophyta</taxon>
        <taxon>Tracheophyta</taxon>
        <taxon>Spermatophyta</taxon>
        <taxon>Magnoliopsida</taxon>
        <taxon>Liliopsida</taxon>
        <taxon>Poales</taxon>
        <taxon>Poaceae</taxon>
        <taxon>PACMAD clade</taxon>
        <taxon>Panicoideae</taxon>
        <taxon>Panicodae</taxon>
        <taxon>Paniceae</taxon>
        <taxon>Cenchrinae</taxon>
        <taxon>Setaria</taxon>
    </lineage>
</organism>
<sequence length="135" mass="15065">MLHEEKDEDTRTVTDALKSTPGVAELLLRHCKWLPQVVLFEWCNNEEALRDVADLPRNGRPVENITMMKALAQQAGEVFLASNCCYAHYLVGSSDCKSAHQVGKFRSSRCPFLPCYQAAASPFYFGSQGVLQLPT</sequence>
<name>K3ZK90_SETIT</name>
<dbReference type="Gramene" id="KQK95674">
    <property type="protein sequence ID" value="KQK95674"/>
    <property type="gene ID" value="SETIT_026996mg"/>
</dbReference>
<reference evidence="2" key="1">
    <citation type="journal article" date="2012" name="Nat. Biotechnol.">
        <title>Reference genome sequence of the model plant Setaria.</title>
        <authorList>
            <person name="Bennetzen J.L."/>
            <person name="Schmutz J."/>
            <person name="Wang H."/>
            <person name="Percifield R."/>
            <person name="Hawkins J."/>
            <person name="Pontaroli A.C."/>
            <person name="Estep M."/>
            <person name="Feng L."/>
            <person name="Vaughn J.N."/>
            <person name="Grimwood J."/>
            <person name="Jenkins J."/>
            <person name="Barry K."/>
            <person name="Lindquist E."/>
            <person name="Hellsten U."/>
            <person name="Deshpande S."/>
            <person name="Wang X."/>
            <person name="Wu X."/>
            <person name="Mitros T."/>
            <person name="Triplett J."/>
            <person name="Yang X."/>
            <person name="Ye C.Y."/>
            <person name="Mauro-Herrera M."/>
            <person name="Wang L."/>
            <person name="Li P."/>
            <person name="Sharma M."/>
            <person name="Sharma R."/>
            <person name="Ronald P.C."/>
            <person name="Panaud O."/>
            <person name="Kellogg E.A."/>
            <person name="Brutnell T.P."/>
            <person name="Doust A.N."/>
            <person name="Tuskan G.A."/>
            <person name="Rokhsar D."/>
            <person name="Devos K.M."/>
        </authorList>
    </citation>
    <scope>NUCLEOTIDE SEQUENCE [LARGE SCALE GENOMIC DNA]</scope>
    <source>
        <strain evidence="2">cv. Yugu1</strain>
    </source>
</reference>